<dbReference type="InterPro" id="IPR036049">
    <property type="entry name" value="Ribosomal_uL29_sf"/>
</dbReference>
<proteinExistence type="inferred from homology"/>
<dbReference type="InterPro" id="IPR001854">
    <property type="entry name" value="Ribosomal_uL29"/>
</dbReference>
<organism evidence="4">
    <name type="scientific">marine metagenome</name>
    <dbReference type="NCBI Taxonomy" id="408172"/>
    <lineage>
        <taxon>unclassified sequences</taxon>
        <taxon>metagenomes</taxon>
        <taxon>ecological metagenomes</taxon>
    </lineage>
</organism>
<keyword evidence="3" id="KW-0687">Ribonucleoprotein</keyword>
<dbReference type="GO" id="GO:1990904">
    <property type="term" value="C:ribonucleoprotein complex"/>
    <property type="evidence" value="ECO:0007669"/>
    <property type="project" value="UniProtKB-KW"/>
</dbReference>
<evidence type="ECO:0000256" key="2">
    <source>
        <dbReference type="ARBA" id="ARBA00022980"/>
    </source>
</evidence>
<dbReference type="Gene3D" id="1.10.287.310">
    <property type="match status" value="1"/>
</dbReference>
<dbReference type="GO" id="GO:0006412">
    <property type="term" value="P:translation"/>
    <property type="evidence" value="ECO:0007669"/>
    <property type="project" value="InterPro"/>
</dbReference>
<name>A0A381PRX5_9ZZZZ</name>
<reference evidence="4" key="1">
    <citation type="submission" date="2018-05" db="EMBL/GenBank/DDBJ databases">
        <authorList>
            <person name="Lanie J.A."/>
            <person name="Ng W.-L."/>
            <person name="Kazmierczak K.M."/>
            <person name="Andrzejewski T.M."/>
            <person name="Davidsen T.M."/>
            <person name="Wayne K.J."/>
            <person name="Tettelin H."/>
            <person name="Glass J.I."/>
            <person name="Rusch D."/>
            <person name="Podicherti R."/>
            <person name="Tsui H.-C.T."/>
            <person name="Winkler M.E."/>
        </authorList>
    </citation>
    <scope>NUCLEOTIDE SEQUENCE</scope>
</reference>
<gene>
    <name evidence="4" type="ORF">METZ01_LOCUS22645</name>
</gene>
<evidence type="ECO:0000256" key="3">
    <source>
        <dbReference type="ARBA" id="ARBA00023274"/>
    </source>
</evidence>
<dbReference type="CDD" id="cd00427">
    <property type="entry name" value="Ribosomal_L29_HIP"/>
    <property type="match status" value="1"/>
</dbReference>
<evidence type="ECO:0000313" key="4">
    <source>
        <dbReference type="EMBL" id="SUZ69791.1"/>
    </source>
</evidence>
<comment type="similarity">
    <text evidence="1">Belongs to the universal ribosomal protein uL29 family.</text>
</comment>
<dbReference type="Pfam" id="PF00831">
    <property type="entry name" value="Ribosomal_L29"/>
    <property type="match status" value="1"/>
</dbReference>
<dbReference type="AlphaFoldDB" id="A0A381PRX5"/>
<dbReference type="GO" id="GO:0003735">
    <property type="term" value="F:structural constituent of ribosome"/>
    <property type="evidence" value="ECO:0007669"/>
    <property type="project" value="InterPro"/>
</dbReference>
<protein>
    <recommendedName>
        <fullName evidence="5">Ribosomal protein L29</fullName>
    </recommendedName>
</protein>
<dbReference type="SUPFAM" id="SSF46561">
    <property type="entry name" value="Ribosomal protein L29 (L29p)"/>
    <property type="match status" value="1"/>
</dbReference>
<keyword evidence="2" id="KW-0689">Ribosomal protein</keyword>
<dbReference type="GO" id="GO:0005840">
    <property type="term" value="C:ribosome"/>
    <property type="evidence" value="ECO:0007669"/>
    <property type="project" value="UniProtKB-KW"/>
</dbReference>
<dbReference type="NCBIfam" id="TIGR00012">
    <property type="entry name" value="L29"/>
    <property type="match status" value="1"/>
</dbReference>
<evidence type="ECO:0000256" key="1">
    <source>
        <dbReference type="ARBA" id="ARBA00009254"/>
    </source>
</evidence>
<dbReference type="HAMAP" id="MF_00374">
    <property type="entry name" value="Ribosomal_uL29"/>
    <property type="match status" value="1"/>
</dbReference>
<evidence type="ECO:0008006" key="5">
    <source>
        <dbReference type="Google" id="ProtNLM"/>
    </source>
</evidence>
<accession>A0A381PRX5</accession>
<sequence length="62" mass="7250">MKNSELRALSLDELNKKLIIEKENLDKLVFSHAVTPIENPMKIKVARKFVARIKTEIHHKNK</sequence>
<dbReference type="EMBL" id="UINC01001072">
    <property type="protein sequence ID" value="SUZ69791.1"/>
    <property type="molecule type" value="Genomic_DNA"/>
</dbReference>